<comment type="caution">
    <text evidence="2">The sequence shown here is derived from an EMBL/GenBank/DDBJ whole genome shotgun (WGS) entry which is preliminary data.</text>
</comment>
<feature type="compositionally biased region" description="Low complexity" evidence="1">
    <location>
        <begin position="371"/>
        <end position="385"/>
    </location>
</feature>
<dbReference type="EMBL" id="MBFT01000607">
    <property type="protein sequence ID" value="PVU88632.1"/>
    <property type="molecule type" value="Genomic_DNA"/>
</dbReference>
<evidence type="ECO:0000313" key="2">
    <source>
        <dbReference type="EMBL" id="PVU88632.1"/>
    </source>
</evidence>
<reference evidence="2 3" key="1">
    <citation type="journal article" date="2018" name="MBio">
        <title>Comparative Genomics Reveals the Core Gene Toolbox for the Fungus-Insect Symbiosis.</title>
        <authorList>
            <person name="Wang Y."/>
            <person name="Stata M."/>
            <person name="Wang W."/>
            <person name="Stajich J.E."/>
            <person name="White M.M."/>
            <person name="Moncalvo J.M."/>
        </authorList>
    </citation>
    <scope>NUCLEOTIDE SEQUENCE [LARGE SCALE GENOMIC DNA]</scope>
    <source>
        <strain evidence="2 3">AUS-77-4</strain>
    </source>
</reference>
<accession>A0A2T9Y8J0</accession>
<evidence type="ECO:0000313" key="3">
    <source>
        <dbReference type="Proteomes" id="UP000245699"/>
    </source>
</evidence>
<dbReference type="Proteomes" id="UP000245699">
    <property type="component" value="Unassembled WGS sequence"/>
</dbReference>
<sequence>MPENNHFLGLAEHNLPASFRAAAAAVTHLYKVANESAGSSYKAGYEDCLMDLLSFFDFQNEQLIRLNTKHFNNTHETNPEKTPFIYTDNNSYSLPRDGNRENQFQAFSDPSGKKWLCESTLELFVSSVMKRAQIDVSEITTRYANAALLEQREKIVLPYATINFVNAENTNNKLTLPQSHNDIRNRTQINQKETKNTINKQPYLRDLEFDNLNLRNPNHDPLSPANYNSEDKSQGNLETKSNLCARESSDIEVHDMSQKLTGNMDGIDEADAGQNFNGNIPNTFAFNVSQQLRQPQKLQTMNNQNINRLVDQAVDSEGIEPIINTKRNIFETEYLQFINGSGNNTTGNNNICSPNFIRDTRKTNTSQNESNPNIDNNGITNNNQNNDRKLLNGNSQERIFGRHNWSLQEYEPPFKKFHKQEEMDVND</sequence>
<proteinExistence type="predicted"/>
<evidence type="ECO:0000256" key="1">
    <source>
        <dbReference type="SAM" id="MobiDB-lite"/>
    </source>
</evidence>
<protein>
    <submittedName>
        <fullName evidence="2">Uncharacterized protein</fullName>
    </submittedName>
</protein>
<organism evidence="2 3">
    <name type="scientific">Furculomyces boomerangus</name>
    <dbReference type="NCBI Taxonomy" id="61424"/>
    <lineage>
        <taxon>Eukaryota</taxon>
        <taxon>Fungi</taxon>
        <taxon>Fungi incertae sedis</taxon>
        <taxon>Zoopagomycota</taxon>
        <taxon>Kickxellomycotina</taxon>
        <taxon>Harpellomycetes</taxon>
        <taxon>Harpellales</taxon>
        <taxon>Harpellaceae</taxon>
        <taxon>Furculomyces</taxon>
    </lineage>
</organism>
<keyword evidence="3" id="KW-1185">Reference proteome</keyword>
<feature type="region of interest" description="Disordered" evidence="1">
    <location>
        <begin position="211"/>
        <end position="237"/>
    </location>
</feature>
<name>A0A2T9Y8J0_9FUNG</name>
<gene>
    <name evidence="2" type="ORF">BB559_005467</name>
</gene>
<dbReference type="OrthoDB" id="5558711at2759"/>
<feature type="region of interest" description="Disordered" evidence="1">
    <location>
        <begin position="361"/>
        <end position="390"/>
    </location>
</feature>
<dbReference type="AlphaFoldDB" id="A0A2T9Y8J0"/>